<dbReference type="EC" id="2.7.13.3" evidence="4"/>
<comment type="cofactor">
    <cofactor evidence="2">
        <name>[4Fe-4S] cluster</name>
        <dbReference type="ChEBI" id="CHEBI:49883"/>
    </cofactor>
</comment>
<feature type="transmembrane region" description="Helical" evidence="17">
    <location>
        <begin position="104"/>
        <end position="125"/>
    </location>
</feature>
<dbReference type="InterPro" id="IPR005467">
    <property type="entry name" value="His_kinase_dom"/>
</dbReference>
<evidence type="ECO:0000256" key="17">
    <source>
        <dbReference type="SAM" id="Phobius"/>
    </source>
</evidence>
<gene>
    <name evidence="19" type="ORF">H9815_05575</name>
</gene>
<evidence type="ECO:0000256" key="7">
    <source>
        <dbReference type="ARBA" id="ARBA00022490"/>
    </source>
</evidence>
<evidence type="ECO:0000256" key="6">
    <source>
        <dbReference type="ARBA" id="ARBA00022485"/>
    </source>
</evidence>
<dbReference type="CDD" id="cd16917">
    <property type="entry name" value="HATPase_UhpB-NarQ-NarX-like"/>
    <property type="match status" value="1"/>
</dbReference>
<dbReference type="Pfam" id="PF02518">
    <property type="entry name" value="HATPase_c"/>
    <property type="match status" value="1"/>
</dbReference>
<feature type="transmembrane region" description="Helical" evidence="17">
    <location>
        <begin position="74"/>
        <end position="92"/>
    </location>
</feature>
<evidence type="ECO:0000256" key="9">
    <source>
        <dbReference type="ARBA" id="ARBA00022723"/>
    </source>
</evidence>
<dbReference type="PRINTS" id="PR00344">
    <property type="entry name" value="BCTRLSENSOR"/>
</dbReference>
<keyword evidence="17" id="KW-1133">Transmembrane helix</keyword>
<dbReference type="GO" id="GO:0005737">
    <property type="term" value="C:cytoplasm"/>
    <property type="evidence" value="ECO:0007669"/>
    <property type="project" value="UniProtKB-SubCell"/>
</dbReference>
<accession>A0A9D2J3G1</accession>
<evidence type="ECO:0000256" key="5">
    <source>
        <dbReference type="ARBA" id="ARBA00017322"/>
    </source>
</evidence>
<evidence type="ECO:0000256" key="10">
    <source>
        <dbReference type="ARBA" id="ARBA00022777"/>
    </source>
</evidence>
<keyword evidence="9" id="KW-0479">Metal-binding</keyword>
<evidence type="ECO:0000256" key="11">
    <source>
        <dbReference type="ARBA" id="ARBA00023004"/>
    </source>
</evidence>
<organism evidence="19 20">
    <name type="scientific">Candidatus Ruania gallistercoris</name>
    <dbReference type="NCBI Taxonomy" id="2838746"/>
    <lineage>
        <taxon>Bacteria</taxon>
        <taxon>Bacillati</taxon>
        <taxon>Actinomycetota</taxon>
        <taxon>Actinomycetes</taxon>
        <taxon>Micrococcales</taxon>
        <taxon>Ruaniaceae</taxon>
        <taxon>Ruania</taxon>
    </lineage>
</organism>
<dbReference type="GO" id="GO:0000155">
    <property type="term" value="F:phosphorelay sensor kinase activity"/>
    <property type="evidence" value="ECO:0007669"/>
    <property type="project" value="InterPro"/>
</dbReference>
<evidence type="ECO:0000256" key="16">
    <source>
        <dbReference type="SAM" id="Coils"/>
    </source>
</evidence>
<keyword evidence="17" id="KW-0472">Membrane</keyword>
<comment type="caution">
    <text evidence="19">The sequence shown here is derived from an EMBL/GenBank/DDBJ whole genome shotgun (WGS) entry which is preliminary data.</text>
</comment>
<dbReference type="AlphaFoldDB" id="A0A9D2J3G1"/>
<comment type="function">
    <text evidence="14">Member of the two-component regulatory system NreB/NreC involved in the control of dissimilatory nitrate/nitrite reduction in response to oxygen. NreB functions as a direct oxygen sensor histidine kinase which is autophosphorylated, in the absence of oxygen, probably at the conserved histidine residue, and transfers its phosphate group probably to a conserved aspartate residue of NreC. NreB/NreC activates the expression of the nitrate (narGHJI) and nitrite (nir) reductase operons, as well as the putative nitrate transporter gene narT.</text>
</comment>
<name>A0A9D2J3G1_9MICO</name>
<feature type="coiled-coil region" evidence="16">
    <location>
        <begin position="135"/>
        <end position="162"/>
    </location>
</feature>
<dbReference type="InterPro" id="IPR003594">
    <property type="entry name" value="HATPase_dom"/>
</dbReference>
<evidence type="ECO:0000256" key="13">
    <source>
        <dbReference type="ARBA" id="ARBA00023014"/>
    </source>
</evidence>
<evidence type="ECO:0000256" key="15">
    <source>
        <dbReference type="ARBA" id="ARBA00030800"/>
    </source>
</evidence>
<dbReference type="InterPro" id="IPR050482">
    <property type="entry name" value="Sensor_HK_TwoCompSys"/>
</dbReference>
<dbReference type="GO" id="GO:0016020">
    <property type="term" value="C:membrane"/>
    <property type="evidence" value="ECO:0007669"/>
    <property type="project" value="InterPro"/>
</dbReference>
<evidence type="ECO:0000256" key="2">
    <source>
        <dbReference type="ARBA" id="ARBA00001966"/>
    </source>
</evidence>
<comment type="catalytic activity">
    <reaction evidence="1">
        <text>ATP + protein L-histidine = ADP + protein N-phospho-L-histidine.</text>
        <dbReference type="EC" id="2.7.13.3"/>
    </reaction>
</comment>
<dbReference type="PANTHER" id="PTHR24421:SF62">
    <property type="entry name" value="SENSORY TRANSDUCTION HISTIDINE KINASE"/>
    <property type="match status" value="1"/>
</dbReference>
<keyword evidence="13" id="KW-0411">Iron-sulfur</keyword>
<dbReference type="Gene3D" id="1.20.5.1930">
    <property type="match status" value="1"/>
</dbReference>
<evidence type="ECO:0000256" key="4">
    <source>
        <dbReference type="ARBA" id="ARBA00012438"/>
    </source>
</evidence>
<dbReference type="Gene3D" id="3.30.565.10">
    <property type="entry name" value="Histidine kinase-like ATPase, C-terminal domain"/>
    <property type="match status" value="1"/>
</dbReference>
<keyword evidence="6" id="KW-0004">4Fe-4S</keyword>
<dbReference type="SMART" id="SM00387">
    <property type="entry name" value="HATPase_c"/>
    <property type="match status" value="1"/>
</dbReference>
<evidence type="ECO:0000256" key="1">
    <source>
        <dbReference type="ARBA" id="ARBA00000085"/>
    </source>
</evidence>
<keyword evidence="11" id="KW-0408">Iron</keyword>
<dbReference type="InterPro" id="IPR011712">
    <property type="entry name" value="Sig_transdc_His_kin_sub3_dim/P"/>
</dbReference>
<feature type="transmembrane region" description="Helical" evidence="17">
    <location>
        <begin position="39"/>
        <end position="62"/>
    </location>
</feature>
<evidence type="ECO:0000313" key="19">
    <source>
        <dbReference type="EMBL" id="HIZ35226.1"/>
    </source>
</evidence>
<reference evidence="19" key="1">
    <citation type="journal article" date="2021" name="PeerJ">
        <title>Extensive microbial diversity within the chicken gut microbiome revealed by metagenomics and culture.</title>
        <authorList>
            <person name="Gilroy R."/>
            <person name="Ravi A."/>
            <person name="Getino M."/>
            <person name="Pursley I."/>
            <person name="Horton D.L."/>
            <person name="Alikhan N.F."/>
            <person name="Baker D."/>
            <person name="Gharbi K."/>
            <person name="Hall N."/>
            <person name="Watson M."/>
            <person name="Adriaenssens E.M."/>
            <person name="Foster-Nyarko E."/>
            <person name="Jarju S."/>
            <person name="Secka A."/>
            <person name="Antonio M."/>
            <person name="Oren A."/>
            <person name="Chaudhuri R.R."/>
            <person name="La Ragione R."/>
            <person name="Hildebrand F."/>
            <person name="Pallen M.J."/>
        </authorList>
    </citation>
    <scope>NUCLEOTIDE SEQUENCE</scope>
    <source>
        <strain evidence="19">ChiGjej4B4-7305</strain>
    </source>
</reference>
<keyword evidence="16" id="KW-0175">Coiled coil</keyword>
<dbReference type="SUPFAM" id="SSF55874">
    <property type="entry name" value="ATPase domain of HSP90 chaperone/DNA topoisomerase II/histidine kinase"/>
    <property type="match status" value="1"/>
</dbReference>
<evidence type="ECO:0000256" key="3">
    <source>
        <dbReference type="ARBA" id="ARBA00004496"/>
    </source>
</evidence>
<reference evidence="19" key="2">
    <citation type="submission" date="2021-04" db="EMBL/GenBank/DDBJ databases">
        <authorList>
            <person name="Gilroy R."/>
        </authorList>
    </citation>
    <scope>NUCLEOTIDE SEQUENCE</scope>
    <source>
        <strain evidence="19">ChiGjej4B4-7305</strain>
    </source>
</reference>
<dbReference type="GO" id="GO:0046872">
    <property type="term" value="F:metal ion binding"/>
    <property type="evidence" value="ECO:0007669"/>
    <property type="project" value="UniProtKB-KW"/>
</dbReference>
<keyword evidence="10 19" id="KW-0418">Kinase</keyword>
<keyword evidence="17" id="KW-0812">Transmembrane</keyword>
<evidence type="ECO:0000313" key="20">
    <source>
        <dbReference type="Proteomes" id="UP000824037"/>
    </source>
</evidence>
<dbReference type="GO" id="GO:0046983">
    <property type="term" value="F:protein dimerization activity"/>
    <property type="evidence" value="ECO:0007669"/>
    <property type="project" value="InterPro"/>
</dbReference>
<keyword evidence="7" id="KW-0963">Cytoplasm</keyword>
<dbReference type="Proteomes" id="UP000824037">
    <property type="component" value="Unassembled WGS sequence"/>
</dbReference>
<protein>
    <recommendedName>
        <fullName evidence="5">Oxygen sensor histidine kinase NreB</fullName>
        <ecNumber evidence="4">2.7.13.3</ecNumber>
    </recommendedName>
    <alternativeName>
        <fullName evidence="15">Nitrogen regulation protein B</fullName>
    </alternativeName>
</protein>
<evidence type="ECO:0000256" key="8">
    <source>
        <dbReference type="ARBA" id="ARBA00022679"/>
    </source>
</evidence>
<sequence length="381" mass="41059">MPVNRPLVFTMTAAAAVWLTGFATLYPRRQDHRLLMGGYYAGVITLAAVLVALAPWYGIFAITGWVHAMECLRGAWRHVGAAATSMIMAVTYMGGLHRIDAGEWWLWLTLTALTALLSSASLYGVQRWLDRSVEQRQALAALHQANVRLEEAAEENAGLHAQLLVQAREAGVHDERQRMAGEIHDTLAQSLAGILTQLQAAEQAGEAPAGRPHLTKATTLARESLAEARRTVHAVEPELLAEALLPEAIESVVRKWSQAHRIEAALTTTGDARPMHTEVEVMLLRAAQESLANVAKHADATRVGITLSYMADLVTVDVRDDGVGFVPQTRSAGQGRDGGFGLIGMRRRAQRLAGRLEVESEPGGGTAISVSVPAIGVEGEQ</sequence>
<feature type="domain" description="Histidine kinase" evidence="18">
    <location>
        <begin position="182"/>
        <end position="376"/>
    </location>
</feature>
<dbReference type="GO" id="GO:0051539">
    <property type="term" value="F:4 iron, 4 sulfur cluster binding"/>
    <property type="evidence" value="ECO:0007669"/>
    <property type="project" value="UniProtKB-KW"/>
</dbReference>
<evidence type="ECO:0000256" key="12">
    <source>
        <dbReference type="ARBA" id="ARBA00023012"/>
    </source>
</evidence>
<dbReference type="EMBL" id="DXBY01000087">
    <property type="protein sequence ID" value="HIZ35226.1"/>
    <property type="molecule type" value="Genomic_DNA"/>
</dbReference>
<evidence type="ECO:0000256" key="14">
    <source>
        <dbReference type="ARBA" id="ARBA00024827"/>
    </source>
</evidence>
<proteinExistence type="predicted"/>
<evidence type="ECO:0000259" key="18">
    <source>
        <dbReference type="PROSITE" id="PS50109"/>
    </source>
</evidence>
<dbReference type="InterPro" id="IPR036890">
    <property type="entry name" value="HATPase_C_sf"/>
</dbReference>
<dbReference type="PROSITE" id="PS50109">
    <property type="entry name" value="HIS_KIN"/>
    <property type="match status" value="1"/>
</dbReference>
<keyword evidence="12" id="KW-0902">Two-component regulatory system</keyword>
<comment type="subcellular location">
    <subcellularLocation>
        <location evidence="3">Cytoplasm</location>
    </subcellularLocation>
</comment>
<keyword evidence="8" id="KW-0808">Transferase</keyword>
<dbReference type="InterPro" id="IPR004358">
    <property type="entry name" value="Sig_transdc_His_kin-like_C"/>
</dbReference>
<dbReference type="Pfam" id="PF07730">
    <property type="entry name" value="HisKA_3"/>
    <property type="match status" value="1"/>
</dbReference>
<dbReference type="PANTHER" id="PTHR24421">
    <property type="entry name" value="NITRATE/NITRITE SENSOR PROTEIN NARX-RELATED"/>
    <property type="match status" value="1"/>
</dbReference>